<keyword evidence="2" id="KW-0812">Transmembrane</keyword>
<feature type="compositionally biased region" description="Basic and acidic residues" evidence="1">
    <location>
        <begin position="107"/>
        <end position="118"/>
    </location>
</feature>
<feature type="compositionally biased region" description="Basic and acidic residues" evidence="1">
    <location>
        <begin position="144"/>
        <end position="158"/>
    </location>
</feature>
<name>A0A0G0GZ62_9BACT</name>
<organism evidence="3 4">
    <name type="scientific">candidate division WS6 bacterium GW2011_GWA2_37_6</name>
    <dbReference type="NCBI Taxonomy" id="1619087"/>
    <lineage>
        <taxon>Bacteria</taxon>
        <taxon>Candidatus Dojkabacteria</taxon>
    </lineage>
</organism>
<reference evidence="3 4" key="1">
    <citation type="journal article" date="2015" name="Nature">
        <title>rRNA introns, odd ribosomes, and small enigmatic genomes across a large radiation of phyla.</title>
        <authorList>
            <person name="Brown C.T."/>
            <person name="Hug L.A."/>
            <person name="Thomas B.C."/>
            <person name="Sharon I."/>
            <person name="Castelle C.J."/>
            <person name="Singh A."/>
            <person name="Wilkins M.J."/>
            <person name="Williams K.H."/>
            <person name="Banfield J.F."/>
        </authorList>
    </citation>
    <scope>NUCLEOTIDE SEQUENCE [LARGE SCALE GENOMIC DNA]</scope>
</reference>
<evidence type="ECO:0000313" key="4">
    <source>
        <dbReference type="Proteomes" id="UP000034852"/>
    </source>
</evidence>
<evidence type="ECO:0000313" key="3">
    <source>
        <dbReference type="EMBL" id="KKQ36238.1"/>
    </source>
</evidence>
<sequence length="196" mass="20831">MAIPSSTSYGTGPQSGQPMGSPSLDKKSEEEQKPETVVNILDEEVKTPEVKTAEVEEIKTPEVDLNQLKNGDNTNVVEGVINPNELQKEEKNEEGAAPTGELSPLNDEEKLEAHKTIASDELVPPLSSEEDLPKAELTANGDTLPKHDANVGEKKDDMSGDVNAAKSGGSAFKIVLLFLVIVVLLAAAALAYMLIA</sequence>
<evidence type="ECO:0000256" key="2">
    <source>
        <dbReference type="SAM" id="Phobius"/>
    </source>
</evidence>
<feature type="transmembrane region" description="Helical" evidence="2">
    <location>
        <begin position="174"/>
        <end position="195"/>
    </location>
</feature>
<feature type="compositionally biased region" description="Polar residues" evidence="1">
    <location>
        <begin position="67"/>
        <end position="76"/>
    </location>
</feature>
<gene>
    <name evidence="3" type="ORF">US52_C0004G0004</name>
</gene>
<dbReference type="Proteomes" id="UP000034852">
    <property type="component" value="Unassembled WGS sequence"/>
</dbReference>
<dbReference type="EMBL" id="LBTH01000004">
    <property type="protein sequence ID" value="KKQ36238.1"/>
    <property type="molecule type" value="Genomic_DNA"/>
</dbReference>
<feature type="region of interest" description="Disordered" evidence="1">
    <location>
        <begin position="66"/>
        <end position="158"/>
    </location>
</feature>
<proteinExistence type="predicted"/>
<feature type="compositionally biased region" description="Polar residues" evidence="1">
    <location>
        <begin position="1"/>
        <end position="20"/>
    </location>
</feature>
<comment type="caution">
    <text evidence="3">The sequence shown here is derived from an EMBL/GenBank/DDBJ whole genome shotgun (WGS) entry which is preliminary data.</text>
</comment>
<dbReference type="AlphaFoldDB" id="A0A0G0GZ62"/>
<feature type="region of interest" description="Disordered" evidence="1">
    <location>
        <begin position="1"/>
        <end position="36"/>
    </location>
</feature>
<keyword evidence="2" id="KW-0472">Membrane</keyword>
<accession>A0A0G0GZ62</accession>
<feature type="compositionally biased region" description="Basic and acidic residues" evidence="1">
    <location>
        <begin position="24"/>
        <end position="34"/>
    </location>
</feature>
<evidence type="ECO:0000256" key="1">
    <source>
        <dbReference type="SAM" id="MobiDB-lite"/>
    </source>
</evidence>
<keyword evidence="2" id="KW-1133">Transmembrane helix</keyword>
<protein>
    <submittedName>
        <fullName evidence="3">Uncharacterized protein</fullName>
    </submittedName>
</protein>